<sequence>MFVRLISRMAMPILRCQKIQFSRALTILNNRLIIHNLTQIRIPVMDELTETDQDEELQYIQINQLRDSISLTSA</sequence>
<evidence type="ECO:0000313" key="1">
    <source>
        <dbReference type="EMBL" id="CAD8070761.1"/>
    </source>
</evidence>
<name>A0A8S1LYX8_PARPR</name>
<dbReference type="OMA" id="QIRIPIM"/>
<dbReference type="Proteomes" id="UP000688137">
    <property type="component" value="Unassembled WGS sequence"/>
</dbReference>
<comment type="caution">
    <text evidence="1">The sequence shown here is derived from an EMBL/GenBank/DDBJ whole genome shotgun (WGS) entry which is preliminary data.</text>
</comment>
<organism evidence="1 2">
    <name type="scientific">Paramecium primaurelia</name>
    <dbReference type="NCBI Taxonomy" id="5886"/>
    <lineage>
        <taxon>Eukaryota</taxon>
        <taxon>Sar</taxon>
        <taxon>Alveolata</taxon>
        <taxon>Ciliophora</taxon>
        <taxon>Intramacronucleata</taxon>
        <taxon>Oligohymenophorea</taxon>
        <taxon>Peniculida</taxon>
        <taxon>Parameciidae</taxon>
        <taxon>Paramecium</taxon>
    </lineage>
</organism>
<dbReference type="AlphaFoldDB" id="A0A8S1LYX8"/>
<proteinExistence type="predicted"/>
<accession>A0A8S1LYX8</accession>
<keyword evidence="2" id="KW-1185">Reference proteome</keyword>
<dbReference type="EMBL" id="CAJJDM010000046">
    <property type="protein sequence ID" value="CAD8070761.1"/>
    <property type="molecule type" value="Genomic_DNA"/>
</dbReference>
<evidence type="ECO:0000313" key="2">
    <source>
        <dbReference type="Proteomes" id="UP000688137"/>
    </source>
</evidence>
<reference evidence="1" key="1">
    <citation type="submission" date="2021-01" db="EMBL/GenBank/DDBJ databases">
        <authorList>
            <consortium name="Genoscope - CEA"/>
            <person name="William W."/>
        </authorList>
    </citation>
    <scope>NUCLEOTIDE SEQUENCE</scope>
</reference>
<protein>
    <submittedName>
        <fullName evidence="1">Uncharacterized protein</fullName>
    </submittedName>
</protein>
<gene>
    <name evidence="1" type="ORF">PPRIM_AZ9-3.1.T0460125</name>
</gene>